<keyword evidence="1" id="KW-0472">Membrane</keyword>
<organism evidence="2">
    <name type="scientific">bioreactor metagenome</name>
    <dbReference type="NCBI Taxonomy" id="1076179"/>
    <lineage>
        <taxon>unclassified sequences</taxon>
        <taxon>metagenomes</taxon>
        <taxon>ecological metagenomes</taxon>
    </lineage>
</organism>
<proteinExistence type="predicted"/>
<keyword evidence="1" id="KW-0812">Transmembrane</keyword>
<keyword evidence="1" id="KW-1133">Transmembrane helix</keyword>
<gene>
    <name evidence="2" type="ORF">SDC9_82861</name>
</gene>
<dbReference type="EMBL" id="VSSQ01007553">
    <property type="protein sequence ID" value="MPM36266.1"/>
    <property type="molecule type" value="Genomic_DNA"/>
</dbReference>
<reference evidence="2" key="1">
    <citation type="submission" date="2019-08" db="EMBL/GenBank/DDBJ databases">
        <authorList>
            <person name="Kucharzyk K."/>
            <person name="Murdoch R.W."/>
            <person name="Higgins S."/>
            <person name="Loffler F."/>
        </authorList>
    </citation>
    <scope>NUCLEOTIDE SEQUENCE</scope>
</reference>
<evidence type="ECO:0000256" key="1">
    <source>
        <dbReference type="SAM" id="Phobius"/>
    </source>
</evidence>
<sequence length="247" mass="26167">MLHRIGCGIAYCPLGIERGICCDGIRGKEPLGLKTCFLIPTREGIALSGWVGGLCYLCSILLVCQVADCCCAVCLEGNSKGVSGVVQFQDKSTIGFDGACSNGVWMGGVLGETRIDLVHRVCSGIGCTTEIFSLMERVVVIVCILSVVLSLITGIGTPLGIEHHVLSWQDERVARKIGGSTTILFGIPIAESKVWFDQVAGIAGYRNGGTTFVQGSRSRKVTTLGPIGIIGEAEHGRIELTGKQNQH</sequence>
<dbReference type="AlphaFoldDB" id="A0A644Z5X4"/>
<protein>
    <submittedName>
        <fullName evidence="2">Uncharacterized protein</fullName>
    </submittedName>
</protein>
<feature type="transmembrane region" description="Helical" evidence="1">
    <location>
        <begin position="138"/>
        <end position="161"/>
    </location>
</feature>
<name>A0A644Z5X4_9ZZZZ</name>
<comment type="caution">
    <text evidence="2">The sequence shown here is derived from an EMBL/GenBank/DDBJ whole genome shotgun (WGS) entry which is preliminary data.</text>
</comment>
<accession>A0A644Z5X4</accession>
<evidence type="ECO:0000313" key="2">
    <source>
        <dbReference type="EMBL" id="MPM36266.1"/>
    </source>
</evidence>